<feature type="compositionally biased region" description="Basic residues" evidence="1">
    <location>
        <begin position="22"/>
        <end position="32"/>
    </location>
</feature>
<evidence type="ECO:0000313" key="3">
    <source>
        <dbReference type="Proteomes" id="UP000299102"/>
    </source>
</evidence>
<proteinExistence type="predicted"/>
<organism evidence="2 3">
    <name type="scientific">Eumeta variegata</name>
    <name type="common">Bagworm moth</name>
    <name type="synonym">Eumeta japonica</name>
    <dbReference type="NCBI Taxonomy" id="151549"/>
    <lineage>
        <taxon>Eukaryota</taxon>
        <taxon>Metazoa</taxon>
        <taxon>Ecdysozoa</taxon>
        <taxon>Arthropoda</taxon>
        <taxon>Hexapoda</taxon>
        <taxon>Insecta</taxon>
        <taxon>Pterygota</taxon>
        <taxon>Neoptera</taxon>
        <taxon>Endopterygota</taxon>
        <taxon>Lepidoptera</taxon>
        <taxon>Glossata</taxon>
        <taxon>Ditrysia</taxon>
        <taxon>Tineoidea</taxon>
        <taxon>Psychidae</taxon>
        <taxon>Oiketicinae</taxon>
        <taxon>Eumeta</taxon>
    </lineage>
</organism>
<comment type="caution">
    <text evidence="2">The sequence shown here is derived from an EMBL/GenBank/DDBJ whole genome shotgun (WGS) entry which is preliminary data.</text>
</comment>
<feature type="region of interest" description="Disordered" evidence="1">
    <location>
        <begin position="1"/>
        <end position="32"/>
    </location>
</feature>
<accession>A0A4C1ZYI5</accession>
<protein>
    <submittedName>
        <fullName evidence="2">Uncharacterized protein</fullName>
    </submittedName>
</protein>
<feature type="region of interest" description="Disordered" evidence="1">
    <location>
        <begin position="236"/>
        <end position="267"/>
    </location>
</feature>
<sequence>MILPSQVTHPPDCELEDERNTRRTRSRPRPRWNKTNIRVITAPAEGLPANLNINNRRYGTERGGASGGFVLYTANSHLEIDVYKSLVIVFNHGLTGRPLPACLTLIPFPFARYVQRDVQHDACTNTCFRVHPRWALSAGLAPPRHGDRFTSKANHLAEMVNDGGQYCSWTLRNSVASELRNFPVINYSLLAFRHPSVVSNLTSPNNCSTKCKDKDKILSQLSGCRGEYIYLSELQSGRRRTAPAPNRSEQTRDTEAGPPSTRQTPNWFGRADHTAGCVIVERWTRIESDRSDDVGSTAATRRDRAISFAVCAHAPDRRFTPFRVVDYVRGEECQVRKRVFDFPNPIVLKPMGYGLKKLEMRKQKFLAAGSSTTDVQQYSYALIPPLLSIIFAQAEAFKTFPELLKTPPPARLGPCERDETRAQERQRTLDKCLINRFIVAGLTWKWIRARRKARDWL</sequence>
<dbReference type="AlphaFoldDB" id="A0A4C1ZYI5"/>
<dbReference type="Proteomes" id="UP000299102">
    <property type="component" value="Unassembled WGS sequence"/>
</dbReference>
<evidence type="ECO:0000313" key="2">
    <source>
        <dbReference type="EMBL" id="GBP91677.1"/>
    </source>
</evidence>
<keyword evidence="3" id="KW-1185">Reference proteome</keyword>
<reference evidence="2 3" key="1">
    <citation type="journal article" date="2019" name="Commun. Biol.">
        <title>The bagworm genome reveals a unique fibroin gene that provides high tensile strength.</title>
        <authorList>
            <person name="Kono N."/>
            <person name="Nakamura H."/>
            <person name="Ohtoshi R."/>
            <person name="Tomita M."/>
            <person name="Numata K."/>
            <person name="Arakawa K."/>
        </authorList>
    </citation>
    <scope>NUCLEOTIDE SEQUENCE [LARGE SCALE GENOMIC DNA]</scope>
</reference>
<gene>
    <name evidence="2" type="ORF">EVAR_28367_1</name>
</gene>
<dbReference type="EMBL" id="BGZK01002195">
    <property type="protein sequence ID" value="GBP91677.1"/>
    <property type="molecule type" value="Genomic_DNA"/>
</dbReference>
<name>A0A4C1ZYI5_EUMVA</name>
<evidence type="ECO:0000256" key="1">
    <source>
        <dbReference type="SAM" id="MobiDB-lite"/>
    </source>
</evidence>